<reference evidence="2 3" key="1">
    <citation type="submission" date="2016-07" db="EMBL/GenBank/DDBJ databases">
        <title>Genomic analysis of zinc-resistant bacterium Mucilaginibacter pedocola TBZ30.</title>
        <authorList>
            <person name="Huang J."/>
            <person name="Tang J."/>
        </authorList>
    </citation>
    <scope>NUCLEOTIDE SEQUENCE [LARGE SCALE GENOMIC DNA]</scope>
    <source>
        <strain evidence="2 3">TBZ30</strain>
    </source>
</reference>
<evidence type="ECO:0000256" key="1">
    <source>
        <dbReference type="SAM" id="MobiDB-lite"/>
    </source>
</evidence>
<keyword evidence="3" id="KW-1185">Reference proteome</keyword>
<gene>
    <name evidence="2" type="ORF">BC343_25910</name>
</gene>
<accession>A0A1S9PGX2</accession>
<organism evidence="2 3">
    <name type="scientific">Mucilaginibacter pedocola</name>
    <dbReference type="NCBI Taxonomy" id="1792845"/>
    <lineage>
        <taxon>Bacteria</taxon>
        <taxon>Pseudomonadati</taxon>
        <taxon>Bacteroidota</taxon>
        <taxon>Sphingobacteriia</taxon>
        <taxon>Sphingobacteriales</taxon>
        <taxon>Sphingobacteriaceae</taxon>
        <taxon>Mucilaginibacter</taxon>
    </lineage>
</organism>
<evidence type="ECO:0000313" key="2">
    <source>
        <dbReference type="EMBL" id="OOQ60195.1"/>
    </source>
</evidence>
<dbReference type="Proteomes" id="UP000189739">
    <property type="component" value="Unassembled WGS sequence"/>
</dbReference>
<sequence length="86" mass="9705">MVNISNKFKDTKNSLLGEGCGGNERKGREGLMDMQCVFVLWLNPYLLLPQGRNRTFPSLFHPRIIAMGFKPIATKTIPATTLPIHY</sequence>
<name>A0A1S9PGX2_9SPHI</name>
<dbReference type="STRING" id="1792845.BC343_25910"/>
<dbReference type="EMBL" id="MBTF01000008">
    <property type="protein sequence ID" value="OOQ60195.1"/>
    <property type="molecule type" value="Genomic_DNA"/>
</dbReference>
<protein>
    <submittedName>
        <fullName evidence="2">Uncharacterized protein</fullName>
    </submittedName>
</protein>
<evidence type="ECO:0000313" key="3">
    <source>
        <dbReference type="Proteomes" id="UP000189739"/>
    </source>
</evidence>
<feature type="region of interest" description="Disordered" evidence="1">
    <location>
        <begin position="1"/>
        <end position="27"/>
    </location>
</feature>
<comment type="caution">
    <text evidence="2">The sequence shown here is derived from an EMBL/GenBank/DDBJ whole genome shotgun (WGS) entry which is preliminary data.</text>
</comment>
<dbReference type="AlphaFoldDB" id="A0A1S9PGX2"/>
<proteinExistence type="predicted"/>